<proteinExistence type="predicted"/>
<keyword evidence="2" id="KW-1185">Reference proteome</keyword>
<organism evidence="1 2">
    <name type="scientific">Ophiocordyceps unilateralis</name>
    <name type="common">Zombie-ant fungus</name>
    <name type="synonym">Torrubia unilateralis</name>
    <dbReference type="NCBI Taxonomy" id="268505"/>
    <lineage>
        <taxon>Eukaryota</taxon>
        <taxon>Fungi</taxon>
        <taxon>Dikarya</taxon>
        <taxon>Ascomycota</taxon>
        <taxon>Pezizomycotina</taxon>
        <taxon>Sordariomycetes</taxon>
        <taxon>Hypocreomycetidae</taxon>
        <taxon>Hypocreales</taxon>
        <taxon>Ophiocordycipitaceae</taxon>
        <taxon>Ophiocordyceps</taxon>
    </lineage>
</organism>
<accession>A0A2A9PPH4</accession>
<name>A0A2A9PPH4_OPHUN</name>
<reference evidence="1 2" key="1">
    <citation type="journal article" date="2015" name="BMC Genomics">
        <title>Gene expression during zombie ant biting behavior reflects the complexity underlying fungal parasitic behavioral manipulation.</title>
        <authorList>
            <person name="de Bekker C."/>
            <person name="Ohm R.A."/>
            <person name="Loreto R.G."/>
            <person name="Sebastian A."/>
            <person name="Albert I."/>
            <person name="Merrow M."/>
            <person name="Brachmann A."/>
            <person name="Hughes D.P."/>
        </authorList>
    </citation>
    <scope>NUCLEOTIDE SEQUENCE [LARGE SCALE GENOMIC DNA]</scope>
    <source>
        <strain evidence="1 2">SC16a</strain>
    </source>
</reference>
<dbReference type="OrthoDB" id="4911552at2759"/>
<sequence>MFRLPSRFIECRFMNYGWEPTLHPSSFAPFRSEPYTAEGWFSLDRGTWLLSALPPLLNQSLTMAYGGSWQELADELNSDLASIKNKRTIYEILMWYSKVAEANEKVCWQTHYATALERYKTVLGALNSLFVDPKTIGNGESYVRRPMDLPPLYLDTSVLHCVHPDAAIYDQMKEIVNSVSLDWPAKTLLADFRDMADKAAHPFGRALFHAARERYDCPYYDGCSTKALYNGFPYLAPSFIVFIGTMQKIFWQRRHVCLAFDEVPAIPETSYTFVSSQYHRRGPKMVAATCRHTACYFEFNEAAAAKGEFCSLHHMEYRLPVYVHANVFSKPTRCGKPKLMLDPEQFRPVCACLKNSLRPSLCFNMACYYDVLTTSNYDVERLKRDCQSGRLSHDMIISVPLTLFSRKPSCGVNMIEFAVEERREVCKCVNAVRQRERKARIKSLSALSMRLGLQGSYRVA</sequence>
<dbReference type="AlphaFoldDB" id="A0A2A9PPH4"/>
<comment type="caution">
    <text evidence="1">The sequence shown here is derived from an EMBL/GenBank/DDBJ whole genome shotgun (WGS) entry which is preliminary data.</text>
</comment>
<protein>
    <submittedName>
        <fullName evidence="1">Uncharacterized protein</fullName>
    </submittedName>
</protein>
<gene>
    <name evidence="1" type="ORF">XA68_12005</name>
</gene>
<dbReference type="EMBL" id="LAZP02000018">
    <property type="protein sequence ID" value="PFH62782.1"/>
    <property type="molecule type" value="Genomic_DNA"/>
</dbReference>
<evidence type="ECO:0000313" key="2">
    <source>
        <dbReference type="Proteomes" id="UP000037136"/>
    </source>
</evidence>
<evidence type="ECO:0000313" key="1">
    <source>
        <dbReference type="EMBL" id="PFH62782.1"/>
    </source>
</evidence>
<dbReference type="STRING" id="268505.A0A2A9PPH4"/>
<reference evidence="1 2" key="2">
    <citation type="journal article" date="2017" name="Sci. Rep.">
        <title>Ant-infecting Ophiocordyceps genomes reveal a high diversity of potential behavioral manipulation genes and a possible major role for enterotoxins.</title>
        <authorList>
            <person name="de Bekker C."/>
            <person name="Ohm R.A."/>
            <person name="Evans H.C."/>
            <person name="Brachmann A."/>
            <person name="Hughes D.P."/>
        </authorList>
    </citation>
    <scope>NUCLEOTIDE SEQUENCE [LARGE SCALE GENOMIC DNA]</scope>
    <source>
        <strain evidence="1 2">SC16a</strain>
    </source>
</reference>
<dbReference type="Proteomes" id="UP000037136">
    <property type="component" value="Unassembled WGS sequence"/>
</dbReference>